<evidence type="ECO:0000256" key="1">
    <source>
        <dbReference type="SAM" id="MobiDB-lite"/>
    </source>
</evidence>
<reference evidence="2" key="2">
    <citation type="submission" date="2021-03" db="UniProtKB">
        <authorList>
            <consortium name="EnsemblPlants"/>
        </authorList>
    </citation>
    <scope>IDENTIFICATION</scope>
</reference>
<dbReference type="Gramene" id="evm.model.05.780">
    <property type="protein sequence ID" value="cds.evm.model.05.780"/>
    <property type="gene ID" value="evm.TU.05.780"/>
</dbReference>
<keyword evidence="3" id="KW-1185">Reference proteome</keyword>
<dbReference type="EnsemblPlants" id="evm.model.05.780">
    <property type="protein sequence ID" value="cds.evm.model.05.780"/>
    <property type="gene ID" value="evm.TU.05.780"/>
</dbReference>
<feature type="compositionally biased region" description="Low complexity" evidence="1">
    <location>
        <begin position="8"/>
        <end position="22"/>
    </location>
</feature>
<name>A0A803PRV2_CANSA</name>
<accession>A0A803PRV2</accession>
<dbReference type="EMBL" id="UZAU01000456">
    <property type="status" value="NOT_ANNOTATED_CDS"/>
    <property type="molecule type" value="Genomic_DNA"/>
</dbReference>
<organism evidence="2 3">
    <name type="scientific">Cannabis sativa</name>
    <name type="common">Hemp</name>
    <name type="synonym">Marijuana</name>
    <dbReference type="NCBI Taxonomy" id="3483"/>
    <lineage>
        <taxon>Eukaryota</taxon>
        <taxon>Viridiplantae</taxon>
        <taxon>Streptophyta</taxon>
        <taxon>Embryophyta</taxon>
        <taxon>Tracheophyta</taxon>
        <taxon>Spermatophyta</taxon>
        <taxon>Magnoliopsida</taxon>
        <taxon>eudicotyledons</taxon>
        <taxon>Gunneridae</taxon>
        <taxon>Pentapetalae</taxon>
        <taxon>rosids</taxon>
        <taxon>fabids</taxon>
        <taxon>Rosales</taxon>
        <taxon>Cannabaceae</taxon>
        <taxon>Cannabis</taxon>
    </lineage>
</organism>
<evidence type="ECO:0000313" key="2">
    <source>
        <dbReference type="EnsemblPlants" id="cds.evm.model.05.780"/>
    </source>
</evidence>
<sequence>MDAKFHGLVLSLKPPHLKSSSPPLRPKEKLPHGDSGKMMILTKVNLHEADRWRPRVQTIDQPKGGPKPWAGMKYPTMMVAALLEFGKQPTNVELERGGSIMGLTARKGSPKKMAA</sequence>
<dbReference type="AlphaFoldDB" id="A0A803PRV2"/>
<dbReference type="Proteomes" id="UP000596661">
    <property type="component" value="Chromosome 5"/>
</dbReference>
<reference evidence="2" key="1">
    <citation type="submission" date="2018-11" db="EMBL/GenBank/DDBJ databases">
        <authorList>
            <person name="Grassa J C."/>
        </authorList>
    </citation>
    <scope>NUCLEOTIDE SEQUENCE [LARGE SCALE GENOMIC DNA]</scope>
</reference>
<protein>
    <submittedName>
        <fullName evidence="2">Uncharacterized protein</fullName>
    </submittedName>
</protein>
<feature type="region of interest" description="Disordered" evidence="1">
    <location>
        <begin position="1"/>
        <end position="36"/>
    </location>
</feature>
<evidence type="ECO:0000313" key="3">
    <source>
        <dbReference type="Proteomes" id="UP000596661"/>
    </source>
</evidence>
<feature type="compositionally biased region" description="Basic and acidic residues" evidence="1">
    <location>
        <begin position="25"/>
        <end position="35"/>
    </location>
</feature>
<proteinExistence type="predicted"/>